<keyword evidence="3" id="KW-0347">Helicase</keyword>
<dbReference type="SUPFAM" id="SSF52540">
    <property type="entry name" value="P-loop containing nucleoside triphosphate hydrolases"/>
    <property type="match status" value="1"/>
</dbReference>
<dbReference type="PROSITE" id="PS51192">
    <property type="entry name" value="HELICASE_ATP_BIND_1"/>
    <property type="match status" value="1"/>
</dbReference>
<dbReference type="Gene3D" id="1.20.120.1080">
    <property type="match status" value="1"/>
</dbReference>
<dbReference type="Pfam" id="PF00270">
    <property type="entry name" value="DEAD"/>
    <property type="match status" value="1"/>
</dbReference>
<feature type="non-terminal residue" evidence="8">
    <location>
        <position position="931"/>
    </location>
</feature>
<dbReference type="Pfam" id="PF00271">
    <property type="entry name" value="Helicase_C"/>
    <property type="match status" value="1"/>
</dbReference>
<gene>
    <name evidence="8" type="ORF">PCOR1329_LOCUS75346</name>
</gene>
<feature type="compositionally biased region" description="Gly residues" evidence="5">
    <location>
        <begin position="575"/>
        <end position="610"/>
    </location>
</feature>
<proteinExistence type="predicted"/>
<protein>
    <recommendedName>
        <fullName evidence="10">RNA helicase</fullName>
    </recommendedName>
</protein>
<evidence type="ECO:0000256" key="1">
    <source>
        <dbReference type="ARBA" id="ARBA00022741"/>
    </source>
</evidence>
<dbReference type="InterPro" id="IPR011545">
    <property type="entry name" value="DEAD/DEAH_box_helicase_dom"/>
</dbReference>
<dbReference type="CDD" id="cd17990">
    <property type="entry name" value="DEXHc_HrpB"/>
    <property type="match status" value="1"/>
</dbReference>
<dbReference type="Proteomes" id="UP001189429">
    <property type="component" value="Unassembled WGS sequence"/>
</dbReference>
<evidence type="ECO:0008006" key="10">
    <source>
        <dbReference type="Google" id="ProtNLM"/>
    </source>
</evidence>
<dbReference type="InterPro" id="IPR001650">
    <property type="entry name" value="Helicase_C-like"/>
</dbReference>
<dbReference type="InterPro" id="IPR007502">
    <property type="entry name" value="Helicase-assoc_dom"/>
</dbReference>
<keyword evidence="1" id="KW-0547">Nucleotide-binding</keyword>
<evidence type="ECO:0000259" key="6">
    <source>
        <dbReference type="PROSITE" id="PS51192"/>
    </source>
</evidence>
<keyword evidence="2" id="KW-0378">Hydrolase</keyword>
<dbReference type="SMART" id="SM00847">
    <property type="entry name" value="HA2"/>
    <property type="match status" value="1"/>
</dbReference>
<comment type="caution">
    <text evidence="8">The sequence shown here is derived from an EMBL/GenBank/DDBJ whole genome shotgun (WGS) entry which is preliminary data.</text>
</comment>
<accession>A0ABN9XFK1</accession>
<feature type="non-terminal residue" evidence="8">
    <location>
        <position position="1"/>
    </location>
</feature>
<evidence type="ECO:0000259" key="7">
    <source>
        <dbReference type="PROSITE" id="PS51194"/>
    </source>
</evidence>
<evidence type="ECO:0000256" key="5">
    <source>
        <dbReference type="SAM" id="MobiDB-lite"/>
    </source>
</evidence>
<dbReference type="EMBL" id="CAUYUJ010020278">
    <property type="protein sequence ID" value="CAK0897058.1"/>
    <property type="molecule type" value="Genomic_DNA"/>
</dbReference>
<evidence type="ECO:0000256" key="3">
    <source>
        <dbReference type="ARBA" id="ARBA00022806"/>
    </source>
</evidence>
<dbReference type="PANTHER" id="PTHR43519">
    <property type="entry name" value="ATP-DEPENDENT RNA HELICASE HRPB"/>
    <property type="match status" value="1"/>
</dbReference>
<name>A0ABN9XFK1_9DINO</name>
<sequence>EIIPNVMASIRGNPATILQAPTGAGKTTIVPLAVLDTGTVQGKVLVLQPRRITCVSVARRMAFLSGEPLGEFVGYRIRHDVKVSNRTRIEVVTEGVLLRLLQQNPSLEGYGAIFFDEFHERNLDSDLSFSMCLAAQRARNLQFKLVVMSATFGTLSSRLSEILKDADTVVSEGTTFPVEVVHRDVIPDLGNWDSKGVMQFAEDVAGVVRGALDQHAGDVLVFLPGEREIMYTWIALNNLGVGDGKKPSTMVGWASRLIDESAPDPSRKTTVCTLYATMDDAEQDESLAPPPAGWRKVILATPIAESSITVPNVRIVVDAGLKRVRMDDPLTCTNRMVTVPVSVASADQRKGRAGRVSEGVCYRLWSEQHHRALEMNDTPEIHRADLTSCVLELAIGGYLSNGEIAAMPWVDAPTVASLDVGREILARMQGLERQPDGGWALTERGRGMARFPVHPRLGHAILQAMRVSDSFARDACDLAALMEERELLRGGRVKHGADLGARLDALQATEHPDCLRAVRERVLLASEQLQRNGELSTVASGRHQSSRERRSLCVLLAWAFPELLAEAAPEDGEGGGKGGGKGAAQAAEGGGKGGGKGSGKGGAAGRGGGRPRPLRSFRVANGGVALLHKDDPLATASHIAIASLSEQRVFWALEMEASLLEKYGVDLKDPKAHEVYPVAGSFAETNDDSDLPVTVQRYLVGKDDCKGVDSSEALLSAMEGSPGQFPTGEVRAMMWDLAWVDPPQTDMLRNLARQVVSPRAGEFKADELAHIACSLAVARVYDQDVFDAIAAAVTPRINDLELDNDAGNLCSLLWAFTEVGASNADLFAALAERAVVEMRAFRPAVLSDVRNTCFWCFKRASAKSWSTQGKQDAYSRDFAHGVFFEALSAAVLQNIDELSPITCVYLMWSFSKARVHDQELFDAVERRVGRQ</sequence>
<keyword evidence="4" id="KW-0067">ATP-binding</keyword>
<dbReference type="CDD" id="cd18791">
    <property type="entry name" value="SF2_C_RHA"/>
    <property type="match status" value="1"/>
</dbReference>
<dbReference type="InterPro" id="IPR014001">
    <property type="entry name" value="Helicase_ATP-bd"/>
</dbReference>
<organism evidence="8 9">
    <name type="scientific">Prorocentrum cordatum</name>
    <dbReference type="NCBI Taxonomy" id="2364126"/>
    <lineage>
        <taxon>Eukaryota</taxon>
        <taxon>Sar</taxon>
        <taxon>Alveolata</taxon>
        <taxon>Dinophyceae</taxon>
        <taxon>Prorocentrales</taxon>
        <taxon>Prorocentraceae</taxon>
        <taxon>Prorocentrum</taxon>
    </lineage>
</organism>
<reference evidence="8" key="1">
    <citation type="submission" date="2023-10" db="EMBL/GenBank/DDBJ databases">
        <authorList>
            <person name="Chen Y."/>
            <person name="Shah S."/>
            <person name="Dougan E. K."/>
            <person name="Thang M."/>
            <person name="Chan C."/>
        </authorList>
    </citation>
    <scope>NUCLEOTIDE SEQUENCE [LARGE SCALE GENOMIC DNA]</scope>
</reference>
<feature type="region of interest" description="Disordered" evidence="5">
    <location>
        <begin position="569"/>
        <end position="614"/>
    </location>
</feature>
<feature type="domain" description="Helicase ATP-binding" evidence="6">
    <location>
        <begin position="7"/>
        <end position="170"/>
    </location>
</feature>
<dbReference type="PANTHER" id="PTHR43519:SF1">
    <property type="entry name" value="ATP-DEPENDENT RNA HELICASE HRPB"/>
    <property type="match status" value="1"/>
</dbReference>
<evidence type="ECO:0000313" key="9">
    <source>
        <dbReference type="Proteomes" id="UP001189429"/>
    </source>
</evidence>
<evidence type="ECO:0000256" key="4">
    <source>
        <dbReference type="ARBA" id="ARBA00022840"/>
    </source>
</evidence>
<dbReference type="InterPro" id="IPR049614">
    <property type="entry name" value="HrpB_DEXH"/>
</dbReference>
<keyword evidence="9" id="KW-1185">Reference proteome</keyword>
<evidence type="ECO:0000313" key="8">
    <source>
        <dbReference type="EMBL" id="CAK0897058.1"/>
    </source>
</evidence>
<evidence type="ECO:0000256" key="2">
    <source>
        <dbReference type="ARBA" id="ARBA00022801"/>
    </source>
</evidence>
<dbReference type="InterPro" id="IPR027417">
    <property type="entry name" value="P-loop_NTPase"/>
</dbReference>
<dbReference type="SMART" id="SM00490">
    <property type="entry name" value="HELICc"/>
    <property type="match status" value="1"/>
</dbReference>
<dbReference type="SMART" id="SM00487">
    <property type="entry name" value="DEXDc"/>
    <property type="match status" value="1"/>
</dbReference>
<dbReference type="PROSITE" id="PS51194">
    <property type="entry name" value="HELICASE_CTER"/>
    <property type="match status" value="1"/>
</dbReference>
<dbReference type="Gene3D" id="3.40.50.300">
    <property type="entry name" value="P-loop containing nucleotide triphosphate hydrolases"/>
    <property type="match status" value="2"/>
</dbReference>
<feature type="domain" description="Helicase C-terminal" evidence="7">
    <location>
        <begin position="211"/>
        <end position="397"/>
    </location>
</feature>